<keyword evidence="3" id="KW-1185">Reference proteome</keyword>
<sequence length="159" mass="15900">PVAAPIADDAVAASGRGRTEGALPTPEAPPAATNGGDDCPVAVASRSDGADVTDASSGPCGAEGRAAWQPTSFMGKAAYSGGIVLTTGVVIGALAGVVLGGAAGVVAVGGCRATAGWVRAAWLRAESGFYGPKYREMQAVLREAEEMDRQERQLLHGCM</sequence>
<feature type="compositionally biased region" description="Low complexity" evidence="1">
    <location>
        <begin position="20"/>
        <end position="36"/>
    </location>
</feature>
<dbReference type="KEGG" id="mng:MNEG_13163"/>
<evidence type="ECO:0000313" key="2">
    <source>
        <dbReference type="EMBL" id="KIY94800.1"/>
    </source>
</evidence>
<reference evidence="2 3" key="1">
    <citation type="journal article" date="2013" name="BMC Genomics">
        <title>Reconstruction of the lipid metabolism for the microalga Monoraphidium neglectum from its genome sequence reveals characteristics suitable for biofuel production.</title>
        <authorList>
            <person name="Bogen C."/>
            <person name="Al-Dilaimi A."/>
            <person name="Albersmeier A."/>
            <person name="Wichmann J."/>
            <person name="Grundmann M."/>
            <person name="Rupp O."/>
            <person name="Lauersen K.J."/>
            <person name="Blifernez-Klassen O."/>
            <person name="Kalinowski J."/>
            <person name="Goesmann A."/>
            <person name="Mussgnug J.H."/>
            <person name="Kruse O."/>
        </authorList>
    </citation>
    <scope>NUCLEOTIDE SEQUENCE [LARGE SCALE GENOMIC DNA]</scope>
    <source>
        <strain evidence="2 3">SAG 48.87</strain>
    </source>
</reference>
<feature type="region of interest" description="Disordered" evidence="1">
    <location>
        <begin position="1"/>
        <end position="63"/>
    </location>
</feature>
<feature type="non-terminal residue" evidence="2">
    <location>
        <position position="1"/>
    </location>
</feature>
<accession>A0A0D2MII5</accession>
<dbReference type="GeneID" id="25730598"/>
<organism evidence="2 3">
    <name type="scientific">Monoraphidium neglectum</name>
    <dbReference type="NCBI Taxonomy" id="145388"/>
    <lineage>
        <taxon>Eukaryota</taxon>
        <taxon>Viridiplantae</taxon>
        <taxon>Chlorophyta</taxon>
        <taxon>core chlorophytes</taxon>
        <taxon>Chlorophyceae</taxon>
        <taxon>CS clade</taxon>
        <taxon>Sphaeropleales</taxon>
        <taxon>Selenastraceae</taxon>
        <taxon>Monoraphidium</taxon>
    </lineage>
</organism>
<protein>
    <submittedName>
        <fullName evidence="2">Uncharacterized protein</fullName>
    </submittedName>
</protein>
<feature type="compositionally biased region" description="Low complexity" evidence="1">
    <location>
        <begin position="1"/>
        <end position="13"/>
    </location>
</feature>
<proteinExistence type="predicted"/>
<dbReference type="RefSeq" id="XP_013893820.1">
    <property type="nucleotide sequence ID" value="XM_014038366.1"/>
</dbReference>
<gene>
    <name evidence="2" type="ORF">MNEG_13163</name>
</gene>
<dbReference type="Proteomes" id="UP000054498">
    <property type="component" value="Unassembled WGS sequence"/>
</dbReference>
<dbReference type="AlphaFoldDB" id="A0A0D2MII5"/>
<dbReference type="EMBL" id="KK103880">
    <property type="protein sequence ID" value="KIY94800.1"/>
    <property type="molecule type" value="Genomic_DNA"/>
</dbReference>
<evidence type="ECO:0000313" key="3">
    <source>
        <dbReference type="Proteomes" id="UP000054498"/>
    </source>
</evidence>
<evidence type="ECO:0000256" key="1">
    <source>
        <dbReference type="SAM" id="MobiDB-lite"/>
    </source>
</evidence>
<name>A0A0D2MII5_9CHLO</name>